<protein>
    <submittedName>
        <fullName evidence="1">Uncharacterized protein</fullName>
    </submittedName>
</protein>
<dbReference type="Proteomes" id="UP000315369">
    <property type="component" value="Unassembled WGS sequence"/>
</dbReference>
<organism evidence="1 2">
    <name type="scientific">Myxococcus llanfairpwllgwyngyllgogerychwyrndrobwllllantysiliogogogochensis</name>
    <dbReference type="NCBI Taxonomy" id="2590453"/>
    <lineage>
        <taxon>Bacteria</taxon>
        <taxon>Pseudomonadati</taxon>
        <taxon>Myxococcota</taxon>
        <taxon>Myxococcia</taxon>
        <taxon>Myxococcales</taxon>
        <taxon>Cystobacterineae</taxon>
        <taxon>Myxococcaceae</taxon>
        <taxon>Myxococcus</taxon>
    </lineage>
</organism>
<dbReference type="RefSeq" id="WP_141644835.1">
    <property type="nucleotide sequence ID" value="NZ_VIFM01000100.1"/>
</dbReference>
<gene>
    <name evidence="1" type="ORF">FJV41_23825</name>
</gene>
<dbReference type="AlphaFoldDB" id="A0A540WWQ3"/>
<sequence>MSEVTAIQLREEATLSCSLFYGAPYSQRRGHHGPIALFGANAIVGYLVVQKHRPRCWVLRTWTVGAEGELLHIPGVYPDVTKLIEVNTWGRVDRLRSLFEYLKREGVTVEQLPDSFFLRVAAVLGGRLPSAKVLPSLLSR</sequence>
<accession>A0A540WWQ3</accession>
<comment type="caution">
    <text evidence="1">The sequence shown here is derived from an EMBL/GenBank/DDBJ whole genome shotgun (WGS) entry which is preliminary data.</text>
</comment>
<keyword evidence="2" id="KW-1185">Reference proteome</keyword>
<dbReference type="EMBL" id="VIFM01000100">
    <property type="protein sequence ID" value="TQF13422.1"/>
    <property type="molecule type" value="Genomic_DNA"/>
</dbReference>
<reference evidence="1 2" key="1">
    <citation type="submission" date="2019-06" db="EMBL/GenBank/DDBJ databases">
        <authorList>
            <person name="Livingstone P."/>
            <person name="Whitworth D."/>
        </authorList>
    </citation>
    <scope>NUCLEOTIDE SEQUENCE [LARGE SCALE GENOMIC DNA]</scope>
    <source>
        <strain evidence="1 2">AM401</strain>
    </source>
</reference>
<proteinExistence type="predicted"/>
<dbReference type="OrthoDB" id="597944at2"/>
<evidence type="ECO:0000313" key="1">
    <source>
        <dbReference type="EMBL" id="TQF13422.1"/>
    </source>
</evidence>
<evidence type="ECO:0000313" key="2">
    <source>
        <dbReference type="Proteomes" id="UP000315369"/>
    </source>
</evidence>
<name>A0A540WWQ3_9BACT</name>